<organism evidence="13 14">
    <name type="scientific">Trabulsiella guamensis ATCC 49490</name>
    <dbReference type="NCBI Taxonomy" id="1005994"/>
    <lineage>
        <taxon>Bacteria</taxon>
        <taxon>Pseudomonadati</taxon>
        <taxon>Pseudomonadota</taxon>
        <taxon>Gammaproteobacteria</taxon>
        <taxon>Enterobacterales</taxon>
        <taxon>Enterobacteriaceae</taxon>
        <taxon>Trabulsiella</taxon>
    </lineage>
</organism>
<dbReference type="OrthoDB" id="9788285at2"/>
<evidence type="ECO:0000256" key="3">
    <source>
        <dbReference type="ARBA" id="ARBA00022538"/>
    </source>
</evidence>
<dbReference type="PIRSF" id="PIRSF001296">
    <property type="entry name" value="K_ATPase_KdpC"/>
    <property type="match status" value="1"/>
</dbReference>
<accession>A0A084ZZ89</accession>
<keyword evidence="14" id="KW-1185">Reference proteome</keyword>
<evidence type="ECO:0000256" key="4">
    <source>
        <dbReference type="ARBA" id="ARBA00022692"/>
    </source>
</evidence>
<comment type="function">
    <text evidence="11">Part of the high-affinity ATP-driven potassium transport (or Kdp) system, which catalyzes the hydrolysis of ATP coupled with the electrogenic transport of potassium into the cytoplasm. This subunit acts as a catalytic chaperone that increases the ATP-binding affinity of the ATP-hydrolyzing subunit KdpB by the formation of a transient KdpB/KdpC/ATP ternary complex.</text>
</comment>
<dbReference type="GO" id="GO:0005524">
    <property type="term" value="F:ATP binding"/>
    <property type="evidence" value="ECO:0007669"/>
    <property type="project" value="UniProtKB-UniRule"/>
</dbReference>
<evidence type="ECO:0000313" key="13">
    <source>
        <dbReference type="EMBL" id="KFC03284.1"/>
    </source>
</evidence>
<evidence type="ECO:0000256" key="10">
    <source>
        <dbReference type="ARBA" id="ARBA00023136"/>
    </source>
</evidence>
<keyword evidence="2 11" id="KW-1003">Cell membrane</keyword>
<evidence type="ECO:0000256" key="11">
    <source>
        <dbReference type="HAMAP-Rule" id="MF_00276"/>
    </source>
</evidence>
<comment type="caution">
    <text evidence="13">The sequence shown here is derived from an EMBL/GenBank/DDBJ whole genome shotgun (WGS) entry which is preliminary data.</text>
</comment>
<evidence type="ECO:0000256" key="6">
    <source>
        <dbReference type="ARBA" id="ARBA00022840"/>
    </source>
</evidence>
<evidence type="ECO:0000256" key="7">
    <source>
        <dbReference type="ARBA" id="ARBA00022958"/>
    </source>
</evidence>
<gene>
    <name evidence="11 13" type="primary">kdpC</name>
    <name evidence="13" type="ORF">GTGU_03409</name>
</gene>
<dbReference type="NCBIfam" id="NF001454">
    <property type="entry name" value="PRK00315.1"/>
    <property type="match status" value="1"/>
</dbReference>
<keyword evidence="1 11" id="KW-0813">Transport</keyword>
<keyword evidence="7 11" id="KW-0630">Potassium</keyword>
<dbReference type="Proteomes" id="UP000028630">
    <property type="component" value="Unassembled WGS sequence"/>
</dbReference>
<dbReference type="InterPro" id="IPR003820">
    <property type="entry name" value="KdpC"/>
</dbReference>
<dbReference type="GO" id="GO:0008556">
    <property type="term" value="F:P-type potassium transmembrane transporter activity"/>
    <property type="evidence" value="ECO:0007669"/>
    <property type="project" value="InterPro"/>
</dbReference>
<keyword evidence="9 11" id="KW-0406">Ion transport</keyword>
<dbReference type="NCBIfam" id="TIGR00681">
    <property type="entry name" value="kdpC"/>
    <property type="match status" value="1"/>
</dbReference>
<dbReference type="Pfam" id="PF02669">
    <property type="entry name" value="KdpC"/>
    <property type="match status" value="1"/>
</dbReference>
<proteinExistence type="inferred from homology"/>
<keyword evidence="5 11" id="KW-0547">Nucleotide-binding</keyword>
<keyword evidence="4 11" id="KW-0812">Transmembrane</keyword>
<name>A0A084ZZ89_9ENTR</name>
<evidence type="ECO:0000256" key="5">
    <source>
        <dbReference type="ARBA" id="ARBA00022741"/>
    </source>
</evidence>
<dbReference type="AlphaFoldDB" id="A0A084ZZ89"/>
<dbReference type="eggNOG" id="COG2156">
    <property type="taxonomic scope" value="Bacteria"/>
</dbReference>
<evidence type="ECO:0000256" key="8">
    <source>
        <dbReference type="ARBA" id="ARBA00022989"/>
    </source>
</evidence>
<keyword evidence="8 11" id="KW-1133">Transmembrane helix</keyword>
<comment type="similarity">
    <text evidence="11">Belongs to the KdpC family.</text>
</comment>
<feature type="region of interest" description="Disordered" evidence="12">
    <location>
        <begin position="66"/>
        <end position="87"/>
    </location>
</feature>
<keyword evidence="13" id="KW-0378">Hydrolase</keyword>
<dbReference type="GO" id="GO:0016787">
    <property type="term" value="F:hydrolase activity"/>
    <property type="evidence" value="ECO:0007669"/>
    <property type="project" value="UniProtKB-KW"/>
</dbReference>
<comment type="subcellular location">
    <subcellularLocation>
        <location evidence="11">Cell membrane</location>
        <topology evidence="11">Single-pass membrane protein</topology>
    </subcellularLocation>
</comment>
<sequence>MSLIRPAFVLLIFLTLITGGLYPLLTTVLGQWWFQDQATGSLIRQGDTIRGSRLIGQNFTSPGYFHGRPSATAETPDNPMASGGSNLAVSNPMQDSAIADRVKALRLANPDAADQVPVELVTASASGLDSQLTPEAVLWQVPRVAHARHLSAEQIIRLVNSMTEKPLIGVLGQSVVNINELNMALDALKEE</sequence>
<protein>
    <recommendedName>
        <fullName evidence="11">Potassium-transporting ATPase KdpC subunit</fullName>
    </recommendedName>
    <alternativeName>
        <fullName evidence="11">ATP phosphohydrolase [potassium-transporting] C chain</fullName>
    </alternativeName>
    <alternativeName>
        <fullName evidence="11">Potassium-binding and translocating subunit C</fullName>
    </alternativeName>
    <alternativeName>
        <fullName evidence="11">Potassium-translocating ATPase C chain</fullName>
    </alternativeName>
</protein>
<evidence type="ECO:0000313" key="14">
    <source>
        <dbReference type="Proteomes" id="UP000028630"/>
    </source>
</evidence>
<dbReference type="RefSeq" id="WP_038159604.1">
    <property type="nucleotide sequence ID" value="NZ_JMTB01000100.1"/>
</dbReference>
<dbReference type="HAMAP" id="MF_00276">
    <property type="entry name" value="KdpC"/>
    <property type="match status" value="1"/>
</dbReference>
<evidence type="ECO:0000256" key="12">
    <source>
        <dbReference type="SAM" id="MobiDB-lite"/>
    </source>
</evidence>
<dbReference type="GO" id="GO:0005886">
    <property type="term" value="C:plasma membrane"/>
    <property type="evidence" value="ECO:0007669"/>
    <property type="project" value="UniProtKB-SubCell"/>
</dbReference>
<keyword evidence="3 11" id="KW-0633">Potassium transport</keyword>
<dbReference type="PANTHER" id="PTHR30042">
    <property type="entry name" value="POTASSIUM-TRANSPORTING ATPASE C CHAIN"/>
    <property type="match status" value="1"/>
</dbReference>
<keyword evidence="10 11" id="KW-0472">Membrane</keyword>
<evidence type="ECO:0000256" key="2">
    <source>
        <dbReference type="ARBA" id="ARBA00022475"/>
    </source>
</evidence>
<reference evidence="14" key="1">
    <citation type="submission" date="2014-05" db="EMBL/GenBank/DDBJ databases">
        <title>ATOL: Assembling a taxonomically balanced genome-scale reconstruction of the evolutionary history of the Enterobacteriaceae.</title>
        <authorList>
            <person name="Plunkett G. III"/>
            <person name="Neeno-Eckwall E.C."/>
            <person name="Glasner J.D."/>
            <person name="Perna N.T."/>
        </authorList>
    </citation>
    <scope>NUCLEOTIDE SEQUENCE [LARGE SCALE GENOMIC DNA]</scope>
    <source>
        <strain evidence="14">ATCC 49490</strain>
    </source>
</reference>
<dbReference type="EMBL" id="JMTB01000100">
    <property type="protein sequence ID" value="KFC03284.1"/>
    <property type="molecule type" value="Genomic_DNA"/>
</dbReference>
<keyword evidence="6 11" id="KW-0067">ATP-binding</keyword>
<comment type="subunit">
    <text evidence="11">The system is composed of three essential subunits: KdpA, KdpB and KdpC.</text>
</comment>
<evidence type="ECO:0000256" key="9">
    <source>
        <dbReference type="ARBA" id="ARBA00023065"/>
    </source>
</evidence>
<evidence type="ECO:0000256" key="1">
    <source>
        <dbReference type="ARBA" id="ARBA00022448"/>
    </source>
</evidence>
<dbReference type="PANTHER" id="PTHR30042:SF2">
    <property type="entry name" value="POTASSIUM-TRANSPORTING ATPASE KDPC SUBUNIT"/>
    <property type="match status" value="1"/>
</dbReference>